<dbReference type="InterPro" id="IPR051281">
    <property type="entry name" value="Dual-spec_lipid-protein_phosph"/>
</dbReference>
<dbReference type="PANTHER" id="PTHR12305">
    <property type="entry name" value="PHOSPHATASE WITH HOMOLOGY TO TENSIN"/>
    <property type="match status" value="1"/>
</dbReference>
<sequence length="266" mass="30250">MSLSWRESIKKKVSDVASAELTHSLANHLSHALTSTKQNASSAMTFLKQLATHEPEQHVEAQELGVYYVTPRILAMPFPRQETLFSHTPFEKTRTQHSIVNKLTHIISESLAEKISRYLNEYHQGRYMIWNLSEISYGSDLLSLFSDQVIEFKFPGYPCPPLQQLFQLLTSIDSWLKANEDNIATGKGRTVTAISAYLAWSGYKSNPSEALKHTCQVMNGTVKSLTIPSQTRYLAYLTKLLINREKPKSRAVTIERVMLHGIPYFE</sequence>
<dbReference type="InterPro" id="IPR029023">
    <property type="entry name" value="Tensin_phosphatase"/>
</dbReference>
<protein>
    <recommendedName>
        <fullName evidence="2">Phosphatase tensin-type domain-containing protein</fullName>
    </recommendedName>
</protein>
<dbReference type="GO" id="GO:0016314">
    <property type="term" value="F:phosphatidylinositol-3,4,5-trisphosphate 3-phosphatase activity"/>
    <property type="evidence" value="ECO:0007669"/>
    <property type="project" value="TreeGrafter"/>
</dbReference>
<keyword evidence="1" id="KW-0378">Hydrolase</keyword>
<evidence type="ECO:0000259" key="2">
    <source>
        <dbReference type="PROSITE" id="PS51181"/>
    </source>
</evidence>
<proteinExistence type="predicted"/>
<dbReference type="OrthoDB" id="16692at2759"/>
<evidence type="ECO:0000256" key="1">
    <source>
        <dbReference type="ARBA" id="ARBA00022801"/>
    </source>
</evidence>
<organism evidence="3 4">
    <name type="scientific">Reticulomyxa filosa</name>
    <dbReference type="NCBI Taxonomy" id="46433"/>
    <lineage>
        <taxon>Eukaryota</taxon>
        <taxon>Sar</taxon>
        <taxon>Rhizaria</taxon>
        <taxon>Retaria</taxon>
        <taxon>Foraminifera</taxon>
        <taxon>Monothalamids</taxon>
        <taxon>Reticulomyxidae</taxon>
        <taxon>Reticulomyxa</taxon>
    </lineage>
</organism>
<feature type="non-terminal residue" evidence="3">
    <location>
        <position position="266"/>
    </location>
</feature>
<reference evidence="3 4" key="1">
    <citation type="journal article" date="2013" name="Curr. Biol.">
        <title>The Genome of the Foraminiferan Reticulomyxa filosa.</title>
        <authorList>
            <person name="Glockner G."/>
            <person name="Hulsmann N."/>
            <person name="Schleicher M."/>
            <person name="Noegel A.A."/>
            <person name="Eichinger L."/>
            <person name="Gallinger C."/>
            <person name="Pawlowski J."/>
            <person name="Sierra R."/>
            <person name="Euteneuer U."/>
            <person name="Pillet L."/>
            <person name="Moustafa A."/>
            <person name="Platzer M."/>
            <person name="Groth M."/>
            <person name="Szafranski K."/>
            <person name="Schliwa M."/>
        </authorList>
    </citation>
    <scope>NUCLEOTIDE SEQUENCE [LARGE SCALE GENOMIC DNA]</scope>
</reference>
<feature type="domain" description="Phosphatase tensin-type" evidence="2">
    <location>
        <begin position="55"/>
        <end position="244"/>
    </location>
</feature>
<dbReference type="GO" id="GO:0005829">
    <property type="term" value="C:cytosol"/>
    <property type="evidence" value="ECO:0007669"/>
    <property type="project" value="TreeGrafter"/>
</dbReference>
<accession>X6PCF4</accession>
<evidence type="ECO:0000313" key="3">
    <source>
        <dbReference type="EMBL" id="ETO35851.1"/>
    </source>
</evidence>
<comment type="caution">
    <text evidence="3">The sequence shown here is derived from an EMBL/GenBank/DDBJ whole genome shotgun (WGS) entry which is preliminary data.</text>
</comment>
<dbReference type="AlphaFoldDB" id="X6PCF4"/>
<evidence type="ECO:0000313" key="4">
    <source>
        <dbReference type="Proteomes" id="UP000023152"/>
    </source>
</evidence>
<dbReference type="PANTHER" id="PTHR12305:SF94">
    <property type="entry name" value="PHOSPHATIDYLINOSITOL-3,4,5-TRISPHOSPHATE 3-PHOSPHATASE"/>
    <property type="match status" value="1"/>
</dbReference>
<keyword evidence="4" id="KW-1185">Reference proteome</keyword>
<name>X6PCF4_RETFI</name>
<dbReference type="SUPFAM" id="SSF52799">
    <property type="entry name" value="(Phosphotyrosine protein) phosphatases II"/>
    <property type="match status" value="1"/>
</dbReference>
<dbReference type="Gene3D" id="3.90.190.10">
    <property type="entry name" value="Protein tyrosine phosphatase superfamily"/>
    <property type="match status" value="1"/>
</dbReference>
<dbReference type="EMBL" id="ASPP01001218">
    <property type="protein sequence ID" value="ETO35851.1"/>
    <property type="molecule type" value="Genomic_DNA"/>
</dbReference>
<gene>
    <name evidence="3" type="ORF">RFI_01211</name>
</gene>
<dbReference type="InterPro" id="IPR029021">
    <property type="entry name" value="Prot-tyrosine_phosphatase-like"/>
</dbReference>
<dbReference type="Proteomes" id="UP000023152">
    <property type="component" value="Unassembled WGS sequence"/>
</dbReference>
<dbReference type="PROSITE" id="PS51181">
    <property type="entry name" value="PPASE_TENSIN"/>
    <property type="match status" value="1"/>
</dbReference>